<evidence type="ECO:0000313" key="2">
    <source>
        <dbReference type="Proteomes" id="UP000827379"/>
    </source>
</evidence>
<sequence length="189" mass="21377">MPLQRIIDKYKIESCDIQDLLEWCISVSSGSKQKQKSPTQKKTKPDDYAPSIEVIDCSISVLRMDSDFFARPLSKAALGFIPKNGGDMIVKEFTAIEFSSIAFDGVTEVNNTFGLNNCKIKPYMYKFVSDDFVLFNNMQALMNFDYLVTVTRKVQKIHCPVEIKELEISGFKEVNQGVQNGTTQIHSHS</sequence>
<accession>A0AC61TP21</accession>
<dbReference type="EMBL" id="OL539442">
    <property type="protein sequence ID" value="UGO52049.1"/>
    <property type="molecule type" value="Genomic_DNA"/>
</dbReference>
<protein>
    <submittedName>
        <fullName evidence="1">Uncharacterized protein</fullName>
    </submittedName>
</protein>
<dbReference type="Proteomes" id="UP000827379">
    <property type="component" value="Segment"/>
</dbReference>
<keyword evidence="2" id="KW-1185">Reference proteome</keyword>
<proteinExistence type="predicted"/>
<name>A0AC61TP21_9CAUD</name>
<reference evidence="1" key="1">
    <citation type="submission" date="2021-10" db="EMBL/GenBank/DDBJ databases">
        <authorList>
            <person name="Ayers H.X."/>
            <person name="Arens D.A."/>
            <person name="Thompson D.W."/>
            <person name="Stewart J."/>
            <person name="Casjens S.R."/>
            <person name="Grose J.H."/>
        </authorList>
    </citation>
    <scope>NUCLEOTIDE SEQUENCE</scope>
</reference>
<evidence type="ECO:0000313" key="1">
    <source>
        <dbReference type="EMBL" id="UGO52049.1"/>
    </source>
</evidence>
<gene>
    <name evidence="1" type="ORF">ULLIRAPTOR_57</name>
</gene>
<organism evidence="1 2">
    <name type="scientific">Serratia phage vB_SmaS_Ulliraptor</name>
    <dbReference type="NCBI Taxonomy" id="2902694"/>
    <lineage>
        <taxon>Viruses</taxon>
        <taxon>Duplodnaviria</taxon>
        <taxon>Heunggongvirae</taxon>
        <taxon>Uroviricota</taxon>
        <taxon>Caudoviricetes</taxon>
        <taxon>Bonzeevirus</taxon>
        <taxon>Bonzeevirus ulliraptor</taxon>
    </lineage>
</organism>